<dbReference type="EnsemblBacteria" id="ABC21646">
    <property type="protein sequence ID" value="ABC21646"/>
    <property type="gene ID" value="Rru_A0845"/>
</dbReference>
<reference evidence="20 21" key="1">
    <citation type="journal article" date="2011" name="Stand. Genomic Sci.">
        <title>Complete genome sequence of Rhodospirillum rubrum type strain (S1).</title>
        <authorList>
            <person name="Munk A.C."/>
            <person name="Copeland A."/>
            <person name="Lucas S."/>
            <person name="Lapidus A."/>
            <person name="Del Rio T.G."/>
            <person name="Barry K."/>
            <person name="Detter J.C."/>
            <person name="Hammon N."/>
            <person name="Israni S."/>
            <person name="Pitluck S."/>
            <person name="Brettin T."/>
            <person name="Bruce D."/>
            <person name="Han C."/>
            <person name="Tapia R."/>
            <person name="Gilna P."/>
            <person name="Schmutz J."/>
            <person name="Larimer F."/>
            <person name="Land M."/>
            <person name="Kyrpides N.C."/>
            <person name="Mavromatis K."/>
            <person name="Richardson P."/>
            <person name="Rohde M."/>
            <person name="Goker M."/>
            <person name="Klenk H.P."/>
            <person name="Zhang Y."/>
            <person name="Roberts G.P."/>
            <person name="Reslewic S."/>
            <person name="Schwartz D.C."/>
        </authorList>
    </citation>
    <scope>NUCLEOTIDE SEQUENCE [LARGE SCALE GENOMIC DNA]</scope>
    <source>
        <strain evidence="21">ATCC 11170 / ATH 1.1.1 / DSM 467 / LMG 4362 / NCIMB 8255 / S1</strain>
    </source>
</reference>
<protein>
    <submittedName>
        <fullName evidence="20">TonB-dependent siderophore receptor</fullName>
    </submittedName>
</protein>
<dbReference type="Pfam" id="PF00593">
    <property type="entry name" value="TonB_dep_Rec_b-barrel"/>
    <property type="match status" value="1"/>
</dbReference>
<keyword evidence="4 14" id="KW-1134">Transmembrane beta strand</keyword>
<dbReference type="CDD" id="cd01347">
    <property type="entry name" value="ligand_gated_channel"/>
    <property type="match status" value="1"/>
</dbReference>
<evidence type="ECO:0000256" key="11">
    <source>
        <dbReference type="ARBA" id="ARBA00023136"/>
    </source>
</evidence>
<keyword evidence="12 20" id="KW-0675">Receptor</keyword>
<evidence type="ECO:0000256" key="5">
    <source>
        <dbReference type="ARBA" id="ARBA00022496"/>
    </source>
</evidence>
<dbReference type="Pfam" id="PF07715">
    <property type="entry name" value="Plug"/>
    <property type="match status" value="1"/>
</dbReference>
<dbReference type="GO" id="GO:0015891">
    <property type="term" value="P:siderophore transport"/>
    <property type="evidence" value="ECO:0007669"/>
    <property type="project" value="InterPro"/>
</dbReference>
<dbReference type="EMBL" id="CP000230">
    <property type="protein sequence ID" value="ABC21646.1"/>
    <property type="molecule type" value="Genomic_DNA"/>
</dbReference>
<dbReference type="GO" id="GO:0009279">
    <property type="term" value="C:cell outer membrane"/>
    <property type="evidence" value="ECO:0007669"/>
    <property type="project" value="UniProtKB-SubCell"/>
</dbReference>
<evidence type="ECO:0000256" key="4">
    <source>
        <dbReference type="ARBA" id="ARBA00022452"/>
    </source>
</evidence>
<sequence length="703" mass="77809">MPSPRAMAEEEAGSEVSKSSEVTSDQSQVETLPPLLVEDTKVYGSQSLRGATLSKMPLEMREIPQSVSVIDRQRMEQQNLTDLDDVMEKATGVTVQPYQQLTTQYYVRGFQADSFEIDGSPVGIGYQASSPQDMAVYDRVEILRGSNGMLHGSGNPAATINLVRKKPTDTFQSSVDLSGGSWDTYRGEADLGGPLIENGAVRGRLVGAYEKKGYFYDEAEQKTGLAYGVIEADLSDTTLLTLGGQYQAIDAVPNIAGVPMAADGSDLGLSRSRYLNTDWSANDWRTVRAFGALEHQWGGGWTSKLSLEYEKSSSDLKYGALYGSNIDAETGNGAILMPGAYRFHDENRSVDLHANGPFKLLGKDHHALFGLNSNRRQHKVDTGTFETNIARPVNVYTWDPSSVPEPGVSRYDTTSDSDTREAGFYAMGRFSIADPLTLVLGSRFSGWQQDTLTSSYSTGLQWIPYSGLIWDFADDWSAYAGYTSVFQPQTSLTYDGGILDPIEGRSYEVGIKGALYEDRLNVSAALFRIEQSNRAVEDPDHPSVGRTTYYINGGKVRSQGVELEVNGKVMPDWDVSAGYTYTDTKYLEDPNNQGDEFSTTTPHHMFKLWTNYTLPWEEKRWSVGAGLNAQSEITKTSNSITMKQSPYVTMDLRLAYRIMPTVTASLNVKNISNEKYYQELFSPNWSNRYGEPRSVTFGVRATF</sequence>
<dbReference type="InterPro" id="IPR010917">
    <property type="entry name" value="TonB_rcpt_CS"/>
</dbReference>
<dbReference type="PATRIC" id="fig|269796.9.peg.899"/>
<dbReference type="Gene3D" id="2.170.130.10">
    <property type="entry name" value="TonB-dependent receptor, plug domain"/>
    <property type="match status" value="1"/>
</dbReference>
<dbReference type="InterPro" id="IPR010105">
    <property type="entry name" value="TonB_sidphr_rcpt"/>
</dbReference>
<dbReference type="PROSITE" id="PS01156">
    <property type="entry name" value="TONB_DEPENDENT_REC_2"/>
    <property type="match status" value="1"/>
</dbReference>
<feature type="region of interest" description="Disordered" evidence="17">
    <location>
        <begin position="1"/>
        <end position="33"/>
    </location>
</feature>
<keyword evidence="13 14" id="KW-0998">Cell outer membrane</keyword>
<keyword evidence="10 16" id="KW-0798">TonB box</keyword>
<dbReference type="GO" id="GO:0038023">
    <property type="term" value="F:signaling receptor activity"/>
    <property type="evidence" value="ECO:0007669"/>
    <property type="project" value="InterPro"/>
</dbReference>
<keyword evidence="3 14" id="KW-0813">Transport</keyword>
<comment type="similarity">
    <text evidence="2 14 16">Belongs to the TonB-dependent receptor family.</text>
</comment>
<feature type="short sequence motif" description="TonB C-terminal box" evidence="15">
    <location>
        <begin position="686"/>
        <end position="703"/>
    </location>
</feature>
<keyword evidence="11 14" id="KW-0472">Membrane</keyword>
<dbReference type="InterPro" id="IPR036942">
    <property type="entry name" value="Beta-barrel_TonB_sf"/>
</dbReference>
<evidence type="ECO:0000256" key="7">
    <source>
        <dbReference type="ARBA" id="ARBA00022729"/>
    </source>
</evidence>
<dbReference type="InterPro" id="IPR039426">
    <property type="entry name" value="TonB-dep_rcpt-like"/>
</dbReference>
<evidence type="ECO:0000256" key="15">
    <source>
        <dbReference type="PROSITE-ProRule" id="PRU10144"/>
    </source>
</evidence>
<evidence type="ECO:0000313" key="20">
    <source>
        <dbReference type="EMBL" id="ABC21646.1"/>
    </source>
</evidence>
<evidence type="ECO:0000256" key="1">
    <source>
        <dbReference type="ARBA" id="ARBA00004571"/>
    </source>
</evidence>
<dbReference type="InterPro" id="IPR000531">
    <property type="entry name" value="Beta-barrel_TonB"/>
</dbReference>
<feature type="domain" description="TonB-dependent receptor-like beta-barrel" evidence="18">
    <location>
        <begin position="233"/>
        <end position="671"/>
    </location>
</feature>
<dbReference type="NCBIfam" id="TIGR01783">
    <property type="entry name" value="TonB-siderophor"/>
    <property type="match status" value="1"/>
</dbReference>
<evidence type="ECO:0000256" key="9">
    <source>
        <dbReference type="ARBA" id="ARBA00023065"/>
    </source>
</evidence>
<evidence type="ECO:0000256" key="6">
    <source>
        <dbReference type="ARBA" id="ARBA00022692"/>
    </source>
</evidence>
<comment type="subcellular location">
    <subcellularLocation>
        <location evidence="1 14">Cell outer membrane</location>
        <topology evidence="1 14">Multi-pass membrane protein</topology>
    </subcellularLocation>
</comment>
<dbReference type="PhylomeDB" id="Q2RW49"/>
<gene>
    <name evidence="20" type="ordered locus">Rru_A0845</name>
</gene>
<evidence type="ECO:0000256" key="3">
    <source>
        <dbReference type="ARBA" id="ARBA00022448"/>
    </source>
</evidence>
<accession>Q2RW49</accession>
<evidence type="ECO:0000256" key="13">
    <source>
        <dbReference type="ARBA" id="ARBA00023237"/>
    </source>
</evidence>
<dbReference type="PROSITE" id="PS52016">
    <property type="entry name" value="TONB_DEPENDENT_REC_3"/>
    <property type="match status" value="1"/>
</dbReference>
<dbReference type="STRING" id="269796.Rru_A0845"/>
<keyword evidence="6 14" id="KW-0812">Transmembrane</keyword>
<evidence type="ECO:0000256" key="12">
    <source>
        <dbReference type="ARBA" id="ARBA00023170"/>
    </source>
</evidence>
<dbReference type="InterPro" id="IPR037066">
    <property type="entry name" value="Plug_dom_sf"/>
</dbReference>
<keyword evidence="21" id="KW-1185">Reference proteome</keyword>
<evidence type="ECO:0000256" key="10">
    <source>
        <dbReference type="ARBA" id="ARBA00023077"/>
    </source>
</evidence>
<dbReference type="PANTHER" id="PTHR32552:SF74">
    <property type="entry name" value="HYDROXAMATE SIDEROPHORE RECEPTOR FHUE"/>
    <property type="match status" value="1"/>
</dbReference>
<dbReference type="GO" id="GO:0015344">
    <property type="term" value="F:siderophore uptake transmembrane transporter activity"/>
    <property type="evidence" value="ECO:0007669"/>
    <property type="project" value="TreeGrafter"/>
</dbReference>
<keyword evidence="5" id="KW-0410">Iron transport</keyword>
<evidence type="ECO:0000256" key="16">
    <source>
        <dbReference type="RuleBase" id="RU003357"/>
    </source>
</evidence>
<dbReference type="eggNOG" id="COG4773">
    <property type="taxonomic scope" value="Bacteria"/>
</dbReference>
<name>Q2RW49_RHORT</name>
<feature type="domain" description="TonB-dependent receptor plug" evidence="19">
    <location>
        <begin position="60"/>
        <end position="158"/>
    </location>
</feature>
<dbReference type="InterPro" id="IPR012910">
    <property type="entry name" value="Plug_dom"/>
</dbReference>
<feature type="compositionally biased region" description="Polar residues" evidence="17">
    <location>
        <begin position="16"/>
        <end position="30"/>
    </location>
</feature>
<evidence type="ECO:0000256" key="2">
    <source>
        <dbReference type="ARBA" id="ARBA00009810"/>
    </source>
</evidence>
<proteinExistence type="inferred from homology"/>
<dbReference type="HOGENOM" id="CLU_008287_9_3_5"/>
<dbReference type="AlphaFoldDB" id="Q2RW49"/>
<evidence type="ECO:0000313" key="21">
    <source>
        <dbReference type="Proteomes" id="UP000001929"/>
    </source>
</evidence>
<evidence type="ECO:0000259" key="19">
    <source>
        <dbReference type="Pfam" id="PF07715"/>
    </source>
</evidence>
<evidence type="ECO:0000259" key="18">
    <source>
        <dbReference type="Pfam" id="PF00593"/>
    </source>
</evidence>
<keyword evidence="7" id="KW-0732">Signal</keyword>
<evidence type="ECO:0000256" key="14">
    <source>
        <dbReference type="PROSITE-ProRule" id="PRU01360"/>
    </source>
</evidence>
<organism evidence="20 21">
    <name type="scientific">Rhodospirillum rubrum (strain ATCC 11170 / ATH 1.1.1 / DSM 467 / LMG 4362 / NCIMB 8255 / S1)</name>
    <dbReference type="NCBI Taxonomy" id="269796"/>
    <lineage>
        <taxon>Bacteria</taxon>
        <taxon>Pseudomonadati</taxon>
        <taxon>Pseudomonadota</taxon>
        <taxon>Alphaproteobacteria</taxon>
        <taxon>Rhodospirillales</taxon>
        <taxon>Rhodospirillaceae</taxon>
        <taxon>Rhodospirillum</taxon>
    </lineage>
</organism>
<evidence type="ECO:0000256" key="8">
    <source>
        <dbReference type="ARBA" id="ARBA00023004"/>
    </source>
</evidence>
<dbReference type="FunFam" id="2.170.130.10:FF:000010">
    <property type="entry name" value="Ferripyoverdine receptor"/>
    <property type="match status" value="1"/>
</dbReference>
<dbReference type="SUPFAM" id="SSF56935">
    <property type="entry name" value="Porins"/>
    <property type="match status" value="1"/>
</dbReference>
<dbReference type="KEGG" id="rru:Rru_A0845"/>
<dbReference type="Proteomes" id="UP000001929">
    <property type="component" value="Chromosome"/>
</dbReference>
<dbReference type="Gene3D" id="2.40.170.20">
    <property type="entry name" value="TonB-dependent receptor, beta-barrel domain"/>
    <property type="match status" value="1"/>
</dbReference>
<keyword evidence="8" id="KW-0408">Iron</keyword>
<evidence type="ECO:0000256" key="17">
    <source>
        <dbReference type="SAM" id="MobiDB-lite"/>
    </source>
</evidence>
<dbReference type="PANTHER" id="PTHR32552">
    <property type="entry name" value="FERRICHROME IRON RECEPTOR-RELATED"/>
    <property type="match status" value="1"/>
</dbReference>
<keyword evidence="9" id="KW-0406">Ion transport</keyword>